<dbReference type="PANTHER" id="PTHR36091:SF2">
    <property type="entry name" value="AMINOGLYCOSIDE PHOSPHOTRANSFERASE DOMAIN-CONTAINING PROTEIN"/>
    <property type="match status" value="1"/>
</dbReference>
<evidence type="ECO:0000313" key="2">
    <source>
        <dbReference type="EMBL" id="PMD60460.1"/>
    </source>
</evidence>
<evidence type="ECO:0000313" key="3">
    <source>
        <dbReference type="Proteomes" id="UP000235371"/>
    </source>
</evidence>
<dbReference type="RefSeq" id="XP_024737364.1">
    <property type="nucleotide sequence ID" value="XM_024880170.1"/>
</dbReference>
<dbReference type="OrthoDB" id="2831558at2759"/>
<dbReference type="GeneID" id="36588247"/>
<dbReference type="GO" id="GO:0005739">
    <property type="term" value="C:mitochondrion"/>
    <property type="evidence" value="ECO:0007669"/>
    <property type="project" value="TreeGrafter"/>
</dbReference>
<keyword evidence="3" id="KW-1185">Reference proteome</keyword>
<accession>A0A2J6TBQ2</accession>
<sequence>MKPKAELIRAARNWPTLAMGEDDEAPGCPIRFSKNQEERCIRIEAVQNFIDVQMEKIRDRIGIITDGWTPPMTCEDTLKQNWHVKNEAFERENDGTRKEILQNRPFDDHEG</sequence>
<dbReference type="InterPro" id="IPR051035">
    <property type="entry name" value="Mito_inheritance_9"/>
</dbReference>
<name>A0A2J6TBQ2_9HELO</name>
<organism evidence="2 3">
    <name type="scientific">Hyaloscypha bicolor E</name>
    <dbReference type="NCBI Taxonomy" id="1095630"/>
    <lineage>
        <taxon>Eukaryota</taxon>
        <taxon>Fungi</taxon>
        <taxon>Dikarya</taxon>
        <taxon>Ascomycota</taxon>
        <taxon>Pezizomycotina</taxon>
        <taxon>Leotiomycetes</taxon>
        <taxon>Helotiales</taxon>
        <taxon>Hyaloscyphaceae</taxon>
        <taxon>Hyaloscypha</taxon>
        <taxon>Hyaloscypha bicolor</taxon>
    </lineage>
</organism>
<dbReference type="AlphaFoldDB" id="A0A2J6TBQ2"/>
<proteinExistence type="predicted"/>
<protein>
    <submittedName>
        <fullName evidence="2">Uncharacterized protein</fullName>
    </submittedName>
</protein>
<gene>
    <name evidence="2" type="ORF">K444DRAFT_612611</name>
</gene>
<feature type="region of interest" description="Disordered" evidence="1">
    <location>
        <begin position="89"/>
        <end position="111"/>
    </location>
</feature>
<evidence type="ECO:0000256" key="1">
    <source>
        <dbReference type="SAM" id="MobiDB-lite"/>
    </source>
</evidence>
<reference evidence="2 3" key="1">
    <citation type="submission" date="2016-04" db="EMBL/GenBank/DDBJ databases">
        <title>A degradative enzymes factory behind the ericoid mycorrhizal symbiosis.</title>
        <authorList>
            <consortium name="DOE Joint Genome Institute"/>
            <person name="Martino E."/>
            <person name="Morin E."/>
            <person name="Grelet G."/>
            <person name="Kuo A."/>
            <person name="Kohler A."/>
            <person name="Daghino S."/>
            <person name="Barry K."/>
            <person name="Choi C."/>
            <person name="Cichocki N."/>
            <person name="Clum A."/>
            <person name="Copeland A."/>
            <person name="Hainaut M."/>
            <person name="Haridas S."/>
            <person name="Labutti K."/>
            <person name="Lindquist E."/>
            <person name="Lipzen A."/>
            <person name="Khouja H.-R."/>
            <person name="Murat C."/>
            <person name="Ohm R."/>
            <person name="Olson A."/>
            <person name="Spatafora J."/>
            <person name="Veneault-Fourrey C."/>
            <person name="Henrissat B."/>
            <person name="Grigoriev I."/>
            <person name="Martin F."/>
            <person name="Perotto S."/>
        </authorList>
    </citation>
    <scope>NUCLEOTIDE SEQUENCE [LARGE SCALE GENOMIC DNA]</scope>
    <source>
        <strain evidence="2 3">E</strain>
    </source>
</reference>
<dbReference type="InParanoid" id="A0A2J6TBQ2"/>
<dbReference type="STRING" id="1095630.A0A2J6TBQ2"/>
<dbReference type="EMBL" id="KZ613790">
    <property type="protein sequence ID" value="PMD60460.1"/>
    <property type="molecule type" value="Genomic_DNA"/>
</dbReference>
<dbReference type="PANTHER" id="PTHR36091">
    <property type="entry name" value="ALTERED INHERITANCE OF MITOCHONDRIA PROTEIN 9, MITOCHONDRIAL"/>
    <property type="match status" value="1"/>
</dbReference>
<dbReference type="Proteomes" id="UP000235371">
    <property type="component" value="Unassembled WGS sequence"/>
</dbReference>